<organism evidence="1 2">
    <name type="scientific">Candidatus Enterococcus lowellii</name>
    <dbReference type="NCBI Taxonomy" id="2230877"/>
    <lineage>
        <taxon>Bacteria</taxon>
        <taxon>Bacillati</taxon>
        <taxon>Bacillota</taxon>
        <taxon>Bacilli</taxon>
        <taxon>Lactobacillales</taxon>
        <taxon>Enterococcaceae</taxon>
        <taxon>Enterococcus</taxon>
    </lineage>
</organism>
<protein>
    <recommendedName>
        <fullName evidence="3">Type III secretion system protein PrgN</fullName>
    </recommendedName>
</protein>
<proteinExistence type="predicted"/>
<dbReference type="EMBL" id="CP147251">
    <property type="protein sequence ID" value="WYJ77305.1"/>
    <property type="molecule type" value="Genomic_DNA"/>
</dbReference>
<sequence length="110" mass="12703">MTINTYVYPHPINVFVIRDLGVSLDRLCEMHGFKQSTVASWIHRDRRIESLPVSFIYALSLASSRSMNTVYSRLLALQDDYDKQLAQNKKKAKERLEDVAEAIPLQDTME</sequence>
<keyword evidence="2" id="KW-1185">Reference proteome</keyword>
<evidence type="ECO:0000313" key="1">
    <source>
        <dbReference type="EMBL" id="WYJ77305.1"/>
    </source>
</evidence>
<gene>
    <name evidence="1" type="ORF">DOK78_001943</name>
</gene>
<dbReference type="Proteomes" id="UP000664701">
    <property type="component" value="Chromosome"/>
</dbReference>
<name>A0ABZ2SNR2_9ENTE</name>
<accession>A0ABZ2SNR2</accession>
<reference evidence="1 2" key="1">
    <citation type="submission" date="2024-03" db="EMBL/GenBank/DDBJ databases">
        <title>The Genome Sequence of Enterococcus sp. DIV2402.</title>
        <authorList>
            <consortium name="The Broad Institute Genomics Platform"/>
            <consortium name="The Broad Institute Microbial Omics Core"/>
            <consortium name="The Broad Institute Genomic Center for Infectious Diseases"/>
            <person name="Earl A."/>
            <person name="Manson A."/>
            <person name="Gilmore M."/>
            <person name="Schwartman J."/>
            <person name="Shea T."/>
            <person name="Abouelleil A."/>
            <person name="Cao P."/>
            <person name="Chapman S."/>
            <person name="Cusick C."/>
            <person name="Young S."/>
            <person name="Neafsey D."/>
            <person name="Nusbaum C."/>
            <person name="Birren B."/>
        </authorList>
    </citation>
    <scope>NUCLEOTIDE SEQUENCE [LARGE SCALE GENOMIC DNA]</scope>
    <source>
        <strain evidence="1 2">DIV2402</strain>
    </source>
</reference>
<dbReference type="RefSeq" id="WP_207940550.1">
    <property type="nucleotide sequence ID" value="NZ_CP147251.1"/>
</dbReference>
<evidence type="ECO:0008006" key="3">
    <source>
        <dbReference type="Google" id="ProtNLM"/>
    </source>
</evidence>
<evidence type="ECO:0000313" key="2">
    <source>
        <dbReference type="Proteomes" id="UP000664701"/>
    </source>
</evidence>